<gene>
    <name evidence="1" type="ORF">SAMD00023353_0600790</name>
</gene>
<protein>
    <submittedName>
        <fullName evidence="1">Uncharacterized protein</fullName>
    </submittedName>
</protein>
<sequence length="95" mass="10775">MGHVKPLEHSSVTLGSSSSLLFPALDERGRDWVRLEGYTNTALRSRFFLLLDNNNNNNNYSHVQRTIDEHDPDAQLCREVADQSCIWTAPYLKGA</sequence>
<proteinExistence type="predicted"/>
<dbReference type="AlphaFoldDB" id="A0A1S8A5P5"/>
<name>A0A1S8A5P5_ROSNE</name>
<evidence type="ECO:0000313" key="2">
    <source>
        <dbReference type="Proteomes" id="UP000054516"/>
    </source>
</evidence>
<evidence type="ECO:0000313" key="1">
    <source>
        <dbReference type="EMBL" id="GAW25417.1"/>
    </source>
</evidence>
<accession>A0A1S8A5P5</accession>
<reference evidence="1" key="1">
    <citation type="submission" date="2016-03" db="EMBL/GenBank/DDBJ databases">
        <title>Draft genome sequence of Rosellinia necatrix.</title>
        <authorList>
            <person name="Kanematsu S."/>
        </authorList>
    </citation>
    <scope>NUCLEOTIDE SEQUENCE [LARGE SCALE GENOMIC DNA]</scope>
    <source>
        <strain evidence="1">W97</strain>
    </source>
</reference>
<organism evidence="1">
    <name type="scientific">Rosellinia necatrix</name>
    <name type="common">White root-rot fungus</name>
    <dbReference type="NCBI Taxonomy" id="77044"/>
    <lineage>
        <taxon>Eukaryota</taxon>
        <taxon>Fungi</taxon>
        <taxon>Dikarya</taxon>
        <taxon>Ascomycota</taxon>
        <taxon>Pezizomycotina</taxon>
        <taxon>Sordariomycetes</taxon>
        <taxon>Xylariomycetidae</taxon>
        <taxon>Xylariales</taxon>
        <taxon>Xylariaceae</taxon>
        <taxon>Rosellinia</taxon>
    </lineage>
</organism>
<keyword evidence="2" id="KW-1185">Reference proteome</keyword>
<dbReference type="Proteomes" id="UP000054516">
    <property type="component" value="Unassembled WGS sequence"/>
</dbReference>
<dbReference type="EMBL" id="DF977451">
    <property type="protein sequence ID" value="GAW25417.1"/>
    <property type="molecule type" value="Genomic_DNA"/>
</dbReference>